<evidence type="ECO:0000313" key="2">
    <source>
        <dbReference type="EMBL" id="OJJ35091.1"/>
    </source>
</evidence>
<accession>A0A1L9RJL9</accession>
<protein>
    <recommendedName>
        <fullName evidence="4">Secreted protein</fullName>
    </recommendedName>
</protein>
<keyword evidence="1" id="KW-0732">Signal</keyword>
<proteinExistence type="predicted"/>
<name>A0A1L9RJL9_ASPWE</name>
<organism evidence="2 3">
    <name type="scientific">Aspergillus wentii DTO 134E9</name>
    <dbReference type="NCBI Taxonomy" id="1073089"/>
    <lineage>
        <taxon>Eukaryota</taxon>
        <taxon>Fungi</taxon>
        <taxon>Dikarya</taxon>
        <taxon>Ascomycota</taxon>
        <taxon>Pezizomycotina</taxon>
        <taxon>Eurotiomycetes</taxon>
        <taxon>Eurotiomycetidae</taxon>
        <taxon>Eurotiales</taxon>
        <taxon>Aspergillaceae</taxon>
        <taxon>Aspergillus</taxon>
        <taxon>Aspergillus subgen. Cremei</taxon>
    </lineage>
</organism>
<dbReference type="AlphaFoldDB" id="A0A1L9RJL9"/>
<dbReference type="Proteomes" id="UP000184383">
    <property type="component" value="Unassembled WGS sequence"/>
</dbReference>
<feature type="signal peptide" evidence="1">
    <location>
        <begin position="1"/>
        <end position="19"/>
    </location>
</feature>
<keyword evidence="3" id="KW-1185">Reference proteome</keyword>
<dbReference type="RefSeq" id="XP_040688767.1">
    <property type="nucleotide sequence ID" value="XM_040837214.1"/>
</dbReference>
<feature type="chain" id="PRO_5012454044" description="Secreted protein" evidence="1">
    <location>
        <begin position="20"/>
        <end position="130"/>
    </location>
</feature>
<sequence length="130" mass="14538">MRNAAILAGVILLSLRLSCFHHEARIFLLLFSRSDGQSLSKRVRTISIEGWNSRIRLRGTFFSLVATDTIKTNKSNIPIQALISCFLFPVEYVQLNSVSRGMIEYPKYGLTGTIHGSGGMNIGRKVNHNK</sequence>
<evidence type="ECO:0008006" key="4">
    <source>
        <dbReference type="Google" id="ProtNLM"/>
    </source>
</evidence>
<gene>
    <name evidence="2" type="ORF">ASPWEDRAFT_491064</name>
</gene>
<reference evidence="3" key="1">
    <citation type="journal article" date="2017" name="Genome Biol.">
        <title>Comparative genomics reveals high biological diversity and specific adaptations in the industrially and medically important fungal genus Aspergillus.</title>
        <authorList>
            <person name="de Vries R.P."/>
            <person name="Riley R."/>
            <person name="Wiebenga A."/>
            <person name="Aguilar-Osorio G."/>
            <person name="Amillis S."/>
            <person name="Uchima C.A."/>
            <person name="Anderluh G."/>
            <person name="Asadollahi M."/>
            <person name="Askin M."/>
            <person name="Barry K."/>
            <person name="Battaglia E."/>
            <person name="Bayram O."/>
            <person name="Benocci T."/>
            <person name="Braus-Stromeyer S.A."/>
            <person name="Caldana C."/>
            <person name="Canovas D."/>
            <person name="Cerqueira G.C."/>
            <person name="Chen F."/>
            <person name="Chen W."/>
            <person name="Choi C."/>
            <person name="Clum A."/>
            <person name="Dos Santos R.A."/>
            <person name="Damasio A.R."/>
            <person name="Diallinas G."/>
            <person name="Emri T."/>
            <person name="Fekete E."/>
            <person name="Flipphi M."/>
            <person name="Freyberg S."/>
            <person name="Gallo A."/>
            <person name="Gournas C."/>
            <person name="Habgood R."/>
            <person name="Hainaut M."/>
            <person name="Harispe M.L."/>
            <person name="Henrissat B."/>
            <person name="Hilden K.S."/>
            <person name="Hope R."/>
            <person name="Hossain A."/>
            <person name="Karabika E."/>
            <person name="Karaffa L."/>
            <person name="Karanyi Z."/>
            <person name="Krasevec N."/>
            <person name="Kuo A."/>
            <person name="Kusch H."/>
            <person name="LaButti K."/>
            <person name="Lagendijk E.L."/>
            <person name="Lapidus A."/>
            <person name="Levasseur A."/>
            <person name="Lindquist E."/>
            <person name="Lipzen A."/>
            <person name="Logrieco A.F."/>
            <person name="MacCabe A."/>
            <person name="Maekelae M.R."/>
            <person name="Malavazi I."/>
            <person name="Melin P."/>
            <person name="Meyer V."/>
            <person name="Mielnichuk N."/>
            <person name="Miskei M."/>
            <person name="Molnar A.P."/>
            <person name="Mule G."/>
            <person name="Ngan C.Y."/>
            <person name="Orejas M."/>
            <person name="Orosz E."/>
            <person name="Ouedraogo J.P."/>
            <person name="Overkamp K.M."/>
            <person name="Park H.-S."/>
            <person name="Perrone G."/>
            <person name="Piumi F."/>
            <person name="Punt P.J."/>
            <person name="Ram A.F."/>
            <person name="Ramon A."/>
            <person name="Rauscher S."/>
            <person name="Record E."/>
            <person name="Riano-Pachon D.M."/>
            <person name="Robert V."/>
            <person name="Roehrig J."/>
            <person name="Ruller R."/>
            <person name="Salamov A."/>
            <person name="Salih N.S."/>
            <person name="Samson R.A."/>
            <person name="Sandor E."/>
            <person name="Sanguinetti M."/>
            <person name="Schuetze T."/>
            <person name="Sepcic K."/>
            <person name="Shelest E."/>
            <person name="Sherlock G."/>
            <person name="Sophianopoulou V."/>
            <person name="Squina F.M."/>
            <person name="Sun H."/>
            <person name="Susca A."/>
            <person name="Todd R.B."/>
            <person name="Tsang A."/>
            <person name="Unkles S.E."/>
            <person name="van de Wiele N."/>
            <person name="van Rossen-Uffink D."/>
            <person name="Oliveira J.V."/>
            <person name="Vesth T.C."/>
            <person name="Visser J."/>
            <person name="Yu J.-H."/>
            <person name="Zhou M."/>
            <person name="Andersen M.R."/>
            <person name="Archer D.B."/>
            <person name="Baker S.E."/>
            <person name="Benoit I."/>
            <person name="Brakhage A.A."/>
            <person name="Braus G.H."/>
            <person name="Fischer R."/>
            <person name="Frisvad J.C."/>
            <person name="Goldman G.H."/>
            <person name="Houbraken J."/>
            <person name="Oakley B."/>
            <person name="Pocsi I."/>
            <person name="Scazzocchio C."/>
            <person name="Seiboth B."/>
            <person name="vanKuyk P.A."/>
            <person name="Wortman J."/>
            <person name="Dyer P.S."/>
            <person name="Grigoriev I.V."/>
        </authorList>
    </citation>
    <scope>NUCLEOTIDE SEQUENCE [LARGE SCALE GENOMIC DNA]</scope>
    <source>
        <strain evidence="3">DTO 134E9</strain>
    </source>
</reference>
<evidence type="ECO:0000256" key="1">
    <source>
        <dbReference type="SAM" id="SignalP"/>
    </source>
</evidence>
<dbReference type="EMBL" id="KV878212">
    <property type="protein sequence ID" value="OJJ35091.1"/>
    <property type="molecule type" value="Genomic_DNA"/>
</dbReference>
<evidence type="ECO:0000313" key="3">
    <source>
        <dbReference type="Proteomes" id="UP000184383"/>
    </source>
</evidence>
<dbReference type="GeneID" id="63753062"/>
<dbReference type="VEuPathDB" id="FungiDB:ASPWEDRAFT_491064"/>